<dbReference type="Pfam" id="PF05231">
    <property type="entry name" value="MASE1"/>
    <property type="match status" value="1"/>
</dbReference>
<feature type="transmembrane region" description="Helical" evidence="9">
    <location>
        <begin position="7"/>
        <end position="28"/>
    </location>
</feature>
<dbReference type="InterPro" id="IPR003594">
    <property type="entry name" value="HATPase_dom"/>
</dbReference>
<reference evidence="13" key="1">
    <citation type="journal article" date="2019" name="Int. J. Syst. Evol. Microbiol.">
        <title>The Global Catalogue of Microorganisms (GCM) 10K type strain sequencing project: providing services to taxonomists for standard genome sequencing and annotation.</title>
        <authorList>
            <consortium name="The Broad Institute Genomics Platform"/>
            <consortium name="The Broad Institute Genome Sequencing Center for Infectious Disease"/>
            <person name="Wu L."/>
            <person name="Ma J."/>
        </authorList>
    </citation>
    <scope>NUCLEOTIDE SEQUENCE [LARGE SCALE GENOMIC DNA]</scope>
    <source>
        <strain evidence="13">JCM 17304</strain>
    </source>
</reference>
<comment type="subcellular location">
    <subcellularLocation>
        <location evidence="2">Cell membrane</location>
        <topology evidence="2">Multi-pass membrane protein</topology>
    </subcellularLocation>
</comment>
<evidence type="ECO:0000256" key="8">
    <source>
        <dbReference type="ARBA" id="ARBA00023136"/>
    </source>
</evidence>
<feature type="transmembrane region" description="Helical" evidence="9">
    <location>
        <begin position="59"/>
        <end position="78"/>
    </location>
</feature>
<feature type="transmembrane region" description="Helical" evidence="9">
    <location>
        <begin position="194"/>
        <end position="213"/>
    </location>
</feature>
<evidence type="ECO:0000256" key="5">
    <source>
        <dbReference type="ARBA" id="ARBA00022553"/>
    </source>
</evidence>
<dbReference type="Gene3D" id="3.30.565.10">
    <property type="entry name" value="Histidine kinase-like ATPase, C-terminal domain"/>
    <property type="match status" value="1"/>
</dbReference>
<evidence type="ECO:0000256" key="1">
    <source>
        <dbReference type="ARBA" id="ARBA00000085"/>
    </source>
</evidence>
<keyword evidence="6 9" id="KW-0812">Transmembrane</keyword>
<dbReference type="PROSITE" id="PS50839">
    <property type="entry name" value="CHASE"/>
    <property type="match status" value="1"/>
</dbReference>
<feature type="domain" description="CHASE" evidence="11">
    <location>
        <begin position="256"/>
        <end position="470"/>
    </location>
</feature>
<evidence type="ECO:0000256" key="2">
    <source>
        <dbReference type="ARBA" id="ARBA00004651"/>
    </source>
</evidence>
<dbReference type="Gene3D" id="3.30.450.350">
    <property type="entry name" value="CHASE domain"/>
    <property type="match status" value="1"/>
</dbReference>
<keyword evidence="5" id="KW-0597">Phosphoprotein</keyword>
<evidence type="ECO:0000259" key="10">
    <source>
        <dbReference type="PROSITE" id="PS50109"/>
    </source>
</evidence>
<dbReference type="InterPro" id="IPR006189">
    <property type="entry name" value="CHASE_dom"/>
</dbReference>
<keyword evidence="13" id="KW-1185">Reference proteome</keyword>
<evidence type="ECO:0000256" key="6">
    <source>
        <dbReference type="ARBA" id="ARBA00022692"/>
    </source>
</evidence>
<dbReference type="SUPFAM" id="SSF47384">
    <property type="entry name" value="Homodimeric domain of signal transducing histidine kinase"/>
    <property type="match status" value="1"/>
</dbReference>
<dbReference type="InterPro" id="IPR036890">
    <property type="entry name" value="HATPase_C_sf"/>
</dbReference>
<comment type="caution">
    <text evidence="12">The sequence shown here is derived from an EMBL/GenBank/DDBJ whole genome shotgun (WGS) entry which is preliminary data.</text>
</comment>
<dbReference type="InterPro" id="IPR005467">
    <property type="entry name" value="His_kinase_dom"/>
</dbReference>
<dbReference type="Pfam" id="PF03924">
    <property type="entry name" value="CHASE"/>
    <property type="match status" value="1"/>
</dbReference>
<accession>A0ABP7WIZ3</accession>
<dbReference type="PROSITE" id="PS50109">
    <property type="entry name" value="HIS_KIN"/>
    <property type="match status" value="1"/>
</dbReference>
<dbReference type="RefSeq" id="WP_344933097.1">
    <property type="nucleotide sequence ID" value="NZ_BAABDM010000001.1"/>
</dbReference>
<dbReference type="Pfam" id="PF02518">
    <property type="entry name" value="HATPase_c"/>
    <property type="match status" value="1"/>
</dbReference>
<proteinExistence type="predicted"/>
<feature type="transmembrane region" description="Helical" evidence="9">
    <location>
        <begin position="160"/>
        <end position="182"/>
    </location>
</feature>
<evidence type="ECO:0000256" key="4">
    <source>
        <dbReference type="ARBA" id="ARBA00022475"/>
    </source>
</evidence>
<organism evidence="12 13">
    <name type="scientific">Zhongshania borealis</name>
    <dbReference type="NCBI Taxonomy" id="889488"/>
    <lineage>
        <taxon>Bacteria</taxon>
        <taxon>Pseudomonadati</taxon>
        <taxon>Pseudomonadota</taxon>
        <taxon>Gammaproteobacteria</taxon>
        <taxon>Cellvibrionales</taxon>
        <taxon>Spongiibacteraceae</taxon>
        <taxon>Zhongshania</taxon>
    </lineage>
</organism>
<dbReference type="InterPro" id="IPR042240">
    <property type="entry name" value="CHASE_sf"/>
</dbReference>
<feature type="transmembrane region" description="Helical" evidence="9">
    <location>
        <begin position="484"/>
        <end position="507"/>
    </location>
</feature>
<dbReference type="PANTHER" id="PTHR43065">
    <property type="entry name" value="SENSOR HISTIDINE KINASE"/>
    <property type="match status" value="1"/>
</dbReference>
<evidence type="ECO:0000256" key="3">
    <source>
        <dbReference type="ARBA" id="ARBA00012438"/>
    </source>
</evidence>
<dbReference type="SMART" id="SM00387">
    <property type="entry name" value="HATPase_c"/>
    <property type="match status" value="1"/>
</dbReference>
<dbReference type="CDD" id="cd00082">
    <property type="entry name" value="HisKA"/>
    <property type="match status" value="1"/>
</dbReference>
<dbReference type="EMBL" id="BAABDM010000001">
    <property type="protein sequence ID" value="GAA4089360.1"/>
    <property type="molecule type" value="Genomic_DNA"/>
</dbReference>
<gene>
    <name evidence="12" type="ORF">GCM10022414_10400</name>
</gene>
<evidence type="ECO:0000256" key="7">
    <source>
        <dbReference type="ARBA" id="ARBA00022989"/>
    </source>
</evidence>
<dbReference type="EC" id="2.7.13.3" evidence="3"/>
<dbReference type="InterPro" id="IPR007895">
    <property type="entry name" value="MASE1"/>
</dbReference>
<evidence type="ECO:0000256" key="9">
    <source>
        <dbReference type="SAM" id="Phobius"/>
    </source>
</evidence>
<dbReference type="SUPFAM" id="SSF55874">
    <property type="entry name" value="ATPase domain of HSP90 chaperone/DNA topoisomerase II/histidine kinase"/>
    <property type="match status" value="1"/>
</dbReference>
<feature type="transmembrane region" description="Helical" evidence="9">
    <location>
        <begin position="34"/>
        <end position="52"/>
    </location>
</feature>
<dbReference type="SMART" id="SM01079">
    <property type="entry name" value="CHASE"/>
    <property type="match status" value="1"/>
</dbReference>
<dbReference type="InterPro" id="IPR003661">
    <property type="entry name" value="HisK_dim/P_dom"/>
</dbReference>
<dbReference type="PRINTS" id="PR00344">
    <property type="entry name" value="BCTRLSENSOR"/>
</dbReference>
<protein>
    <recommendedName>
        <fullName evidence="3">histidine kinase</fullName>
        <ecNumber evidence="3">2.7.13.3</ecNumber>
    </recommendedName>
</protein>
<keyword evidence="8 9" id="KW-0472">Membrane</keyword>
<keyword evidence="4" id="KW-1003">Cell membrane</keyword>
<dbReference type="Proteomes" id="UP001500392">
    <property type="component" value="Unassembled WGS sequence"/>
</dbReference>
<dbReference type="InterPro" id="IPR004358">
    <property type="entry name" value="Sig_transdc_His_kin-like_C"/>
</dbReference>
<evidence type="ECO:0000259" key="11">
    <source>
        <dbReference type="PROSITE" id="PS50839"/>
    </source>
</evidence>
<keyword evidence="7 9" id="KW-1133">Transmembrane helix</keyword>
<evidence type="ECO:0000313" key="12">
    <source>
        <dbReference type="EMBL" id="GAA4089360.1"/>
    </source>
</evidence>
<name>A0ABP7WIZ3_9GAMM</name>
<feature type="domain" description="Histidine kinase" evidence="10">
    <location>
        <begin position="550"/>
        <end position="781"/>
    </location>
</feature>
<feature type="transmembrane region" description="Helical" evidence="9">
    <location>
        <begin position="84"/>
        <end position="105"/>
    </location>
</feature>
<sequence length="792" mass="86732">MFNRPVLGVMLTAVSYFFAGKLALLLAIPPGYATAIWPAAGIAVALLLIYGYRLWPGVLLGSFLVNFDVAAFQAQSWLAFYPSLWLPIVIGVGASLQAIFSVWLLRRFVKYPCELDTVQSVWRYILFVCGAGCFVAASIGTTALWLAGKLDAENFGFNWFTWWVGDGLGVMIFATLIFVFIGEPRDVWRSRRRILSAVLLGVTFIVVGLYITASRWELSRQHTDFDGRSEQVYQRAQAMIDSHLLILHSVQGLFTASSNVSHDDFREFAEGILARSSGFHALAWNARVAASERELIESQMSADRQAPVFVTRRDQNGELVLQADKDDYVVIRYIEPLSVNVAALGYDIASADAPRKALLRAAATGSPAVTDPIRLVQESGDQQGVVIYLPVSDKTKAGNAALAGYVSGVFRVRDLIGYLLQPNFLKGLSVSVFDSAGSLIYRSADLSSSDNGLFSQRRMLQVADQQWRFQTDANQSFLVGTRSAVPWGILAAGLLFTGLLGMTFLVLTGQKYRSEVAGEELRLMLSQLQETQDHLVEAEKMASLGGLVAGFAHELNTPLGIAITAESTLSADLRRLNELLPNLGDSSAELGSLLQRLAEASRIVLANIQRAGNLISSFKQVSVDQSTTDTREINLHEYLSDVLVHLSPSYRHSGHEVVLDCPDAMMLRTVPGGLAQVVINLLNNSLIHAFPEGEHGRIALQISQVDSTVKIVFSDNGVGMSEEQAKKIFEPFFTTRRGSGGTGLGLHLVYNIVRQQLQGQITVVTQPKHGMRFDIVLPLAINKFVDRGRGAV</sequence>
<evidence type="ECO:0000313" key="13">
    <source>
        <dbReference type="Proteomes" id="UP001500392"/>
    </source>
</evidence>
<feature type="transmembrane region" description="Helical" evidence="9">
    <location>
        <begin position="125"/>
        <end position="148"/>
    </location>
</feature>
<dbReference type="Gene3D" id="1.10.287.130">
    <property type="match status" value="1"/>
</dbReference>
<dbReference type="InterPro" id="IPR036097">
    <property type="entry name" value="HisK_dim/P_sf"/>
</dbReference>
<comment type="catalytic activity">
    <reaction evidence="1">
        <text>ATP + protein L-histidine = ADP + protein N-phospho-L-histidine.</text>
        <dbReference type="EC" id="2.7.13.3"/>
    </reaction>
</comment>